<protein>
    <submittedName>
        <fullName evidence="2">Uncharacterized protein</fullName>
    </submittedName>
</protein>
<dbReference type="Proteomes" id="UP000237819">
    <property type="component" value="Unassembled WGS sequence"/>
</dbReference>
<name>A0A2S8GNC6_9BACT</name>
<feature type="region of interest" description="Disordered" evidence="1">
    <location>
        <begin position="44"/>
        <end position="69"/>
    </location>
</feature>
<dbReference type="AlphaFoldDB" id="A0A2S8GNC6"/>
<dbReference type="OrthoDB" id="288853at2"/>
<evidence type="ECO:0000313" key="3">
    <source>
        <dbReference type="Proteomes" id="UP000237819"/>
    </source>
</evidence>
<dbReference type="RefSeq" id="WP_105335561.1">
    <property type="nucleotide sequence ID" value="NZ_PUHZ01000012.1"/>
</dbReference>
<gene>
    <name evidence="2" type="ORF">C5Y93_11425</name>
</gene>
<accession>A0A2S8GNC6</accession>
<comment type="caution">
    <text evidence="2">The sequence shown here is derived from an EMBL/GenBank/DDBJ whole genome shotgun (WGS) entry which is preliminary data.</text>
</comment>
<dbReference type="EMBL" id="PUHZ01000012">
    <property type="protein sequence ID" value="PQO45861.1"/>
    <property type="molecule type" value="Genomic_DNA"/>
</dbReference>
<organism evidence="2 3">
    <name type="scientific">Blastopirellula marina</name>
    <dbReference type="NCBI Taxonomy" id="124"/>
    <lineage>
        <taxon>Bacteria</taxon>
        <taxon>Pseudomonadati</taxon>
        <taxon>Planctomycetota</taxon>
        <taxon>Planctomycetia</taxon>
        <taxon>Pirellulales</taxon>
        <taxon>Pirellulaceae</taxon>
        <taxon>Blastopirellula</taxon>
    </lineage>
</organism>
<sequence length="139" mass="15443">MTEEKPKRNADLATELAAERAELTKLRAELAEERQLLDEELAQFEKTQRGEPRQSSQGERIHQRDLPSDVQSVRAWLKAHGKSAVVRDYEVTLRSGGGSPRVVSPVIAVDEAEAISIAFASLKIESTQAYNPHVRAIDP</sequence>
<reference evidence="2 3" key="1">
    <citation type="submission" date="2018-02" db="EMBL/GenBank/DDBJ databases">
        <title>Comparative genomes isolates from brazilian mangrove.</title>
        <authorList>
            <person name="Araujo J.E."/>
            <person name="Taketani R.G."/>
            <person name="Silva M.C.P."/>
            <person name="Loureco M.V."/>
            <person name="Andreote F.D."/>
        </authorList>
    </citation>
    <scope>NUCLEOTIDE SEQUENCE [LARGE SCALE GENOMIC DNA]</scope>
    <source>
        <strain evidence="2 3">Nap-Phe MGV</strain>
    </source>
</reference>
<evidence type="ECO:0000313" key="2">
    <source>
        <dbReference type="EMBL" id="PQO45861.1"/>
    </source>
</evidence>
<proteinExistence type="predicted"/>
<evidence type="ECO:0000256" key="1">
    <source>
        <dbReference type="SAM" id="MobiDB-lite"/>
    </source>
</evidence>